<organism evidence="2 3">
    <name type="scientific">Passalora fulva</name>
    <name type="common">Tomato leaf mold</name>
    <name type="synonym">Cladosporium fulvum</name>
    <dbReference type="NCBI Taxonomy" id="5499"/>
    <lineage>
        <taxon>Eukaryota</taxon>
        <taxon>Fungi</taxon>
        <taxon>Dikarya</taxon>
        <taxon>Ascomycota</taxon>
        <taxon>Pezizomycotina</taxon>
        <taxon>Dothideomycetes</taxon>
        <taxon>Dothideomycetidae</taxon>
        <taxon>Mycosphaerellales</taxon>
        <taxon>Mycosphaerellaceae</taxon>
        <taxon>Fulvia</taxon>
    </lineage>
</organism>
<dbReference type="KEGG" id="ffu:CLAFUR5_05612"/>
<feature type="compositionally biased region" description="Low complexity" evidence="1">
    <location>
        <begin position="262"/>
        <end position="271"/>
    </location>
</feature>
<name>A0A9Q8LJ87_PASFU</name>
<reference evidence="2" key="2">
    <citation type="journal article" date="2022" name="Microb. Genom.">
        <title>A chromosome-scale genome assembly of the tomato pathogen Cladosporium fulvum reveals a compartmentalized genome architecture and the presence of a dispensable chromosome.</title>
        <authorList>
            <person name="Zaccaron A.Z."/>
            <person name="Chen L.H."/>
            <person name="Samaras A."/>
            <person name="Stergiopoulos I."/>
        </authorList>
    </citation>
    <scope>NUCLEOTIDE SEQUENCE</scope>
    <source>
        <strain evidence="2">Race5_Kim</strain>
    </source>
</reference>
<accession>A0A9Q8LJ87</accession>
<evidence type="ECO:0000256" key="1">
    <source>
        <dbReference type="SAM" id="MobiDB-lite"/>
    </source>
</evidence>
<evidence type="ECO:0000313" key="3">
    <source>
        <dbReference type="Proteomes" id="UP000756132"/>
    </source>
</evidence>
<dbReference type="EMBL" id="CP090167">
    <property type="protein sequence ID" value="UJO17603.1"/>
    <property type="molecule type" value="Genomic_DNA"/>
</dbReference>
<feature type="region of interest" description="Disordered" evidence="1">
    <location>
        <begin position="65"/>
        <end position="125"/>
    </location>
</feature>
<keyword evidence="3" id="KW-1185">Reference proteome</keyword>
<sequence length="295" mass="31781">MAPKARTTTKPGGDDDYICNYDTSGGYPEPREIDPVTRKPLPAKSPWSPVRKAVRLPRKTVMWPYDDRLAPSPKRTAKAGGDDGYLGSYDTSGGYPEPRGIDPVTRKPLPDRYPTGDAPSRAVVSPYDEPALAPSCLWPNGSSLDEITICNARQKRATIEEVPSEPEDDLLDVETSGGIGRRTQISLLKAQAEAIFIASDTLGAHYPDLGKAISELVRQVGRVEALEGIKLRRRNRQAREARRIVSKATAMANSLGKSGPVKKSTSAGKGSKSTKKAASKAAIQATGRRTRSSAV</sequence>
<gene>
    <name evidence="2" type="ORF">CLAFUR5_05612</name>
</gene>
<evidence type="ECO:0000313" key="2">
    <source>
        <dbReference type="EMBL" id="UJO17603.1"/>
    </source>
</evidence>
<dbReference type="RefSeq" id="XP_047761969.1">
    <property type="nucleotide sequence ID" value="XM_047904760.1"/>
</dbReference>
<feature type="region of interest" description="Disordered" evidence="1">
    <location>
        <begin position="249"/>
        <end position="295"/>
    </location>
</feature>
<dbReference type="AlphaFoldDB" id="A0A9Q8LJ87"/>
<feature type="compositionally biased region" description="Polar residues" evidence="1">
    <location>
        <begin position="1"/>
        <end position="10"/>
    </location>
</feature>
<dbReference type="Proteomes" id="UP000756132">
    <property type="component" value="Chromosome 5"/>
</dbReference>
<feature type="region of interest" description="Disordered" evidence="1">
    <location>
        <begin position="1"/>
        <end position="51"/>
    </location>
</feature>
<reference evidence="2" key="1">
    <citation type="submission" date="2021-12" db="EMBL/GenBank/DDBJ databases">
        <authorList>
            <person name="Zaccaron A."/>
            <person name="Stergiopoulos I."/>
        </authorList>
    </citation>
    <scope>NUCLEOTIDE SEQUENCE</scope>
    <source>
        <strain evidence="2">Race5_Kim</strain>
    </source>
</reference>
<protein>
    <submittedName>
        <fullName evidence="2">Uncharacterized protein</fullName>
    </submittedName>
</protein>
<dbReference type="GeneID" id="71985490"/>
<proteinExistence type="predicted"/>